<sequence>MRSSIPDLSVKIKGLPSQEDDNGDIQAGKIIRSSIPDLPEDILLRIHSLMPMREAARAACISHSFLHSWRCYSNLIFNKDTIGLKKTSCGENFHHKIDRILRNHVGISLKTFKLDYSGMCGFDGTSYLDRWLQLLLNRGLKNSLDCLKPENIQLPVFIFI</sequence>
<dbReference type="PANTHER" id="PTHR34145:SF23">
    <property type="entry name" value="OS04G0479800 PROTEIN"/>
    <property type="match status" value="1"/>
</dbReference>
<dbReference type="InterPro" id="IPR036047">
    <property type="entry name" value="F-box-like_dom_sf"/>
</dbReference>
<evidence type="ECO:0000313" key="2">
    <source>
        <dbReference type="EMBL" id="KAK1662709.1"/>
    </source>
</evidence>
<dbReference type="AlphaFoldDB" id="A0AAD8WHQ1"/>
<dbReference type="InterPro" id="IPR001810">
    <property type="entry name" value="F-box_dom"/>
</dbReference>
<evidence type="ECO:0000259" key="1">
    <source>
        <dbReference type="Pfam" id="PF00646"/>
    </source>
</evidence>
<dbReference type="Pfam" id="PF00646">
    <property type="entry name" value="F-box"/>
    <property type="match status" value="1"/>
</dbReference>
<dbReference type="InterPro" id="IPR053772">
    <property type="entry name" value="At1g61320/At1g61330-like"/>
</dbReference>
<dbReference type="EMBL" id="JAUUTY010000003">
    <property type="protein sequence ID" value="KAK1662709.1"/>
    <property type="molecule type" value="Genomic_DNA"/>
</dbReference>
<feature type="domain" description="F-box" evidence="1">
    <location>
        <begin position="35"/>
        <end position="70"/>
    </location>
</feature>
<evidence type="ECO:0000313" key="3">
    <source>
        <dbReference type="Proteomes" id="UP001231189"/>
    </source>
</evidence>
<proteinExistence type="predicted"/>
<protein>
    <recommendedName>
        <fullName evidence="1">F-box domain-containing protein</fullName>
    </recommendedName>
</protein>
<keyword evidence="3" id="KW-1185">Reference proteome</keyword>
<dbReference type="PANTHER" id="PTHR34145">
    <property type="entry name" value="OS02G0105600 PROTEIN"/>
    <property type="match status" value="1"/>
</dbReference>
<organism evidence="2 3">
    <name type="scientific">Lolium multiflorum</name>
    <name type="common">Italian ryegrass</name>
    <name type="synonym">Lolium perenne subsp. multiflorum</name>
    <dbReference type="NCBI Taxonomy" id="4521"/>
    <lineage>
        <taxon>Eukaryota</taxon>
        <taxon>Viridiplantae</taxon>
        <taxon>Streptophyta</taxon>
        <taxon>Embryophyta</taxon>
        <taxon>Tracheophyta</taxon>
        <taxon>Spermatophyta</taxon>
        <taxon>Magnoliopsida</taxon>
        <taxon>Liliopsida</taxon>
        <taxon>Poales</taxon>
        <taxon>Poaceae</taxon>
        <taxon>BOP clade</taxon>
        <taxon>Pooideae</taxon>
        <taxon>Poodae</taxon>
        <taxon>Poeae</taxon>
        <taxon>Poeae Chloroplast Group 2 (Poeae type)</taxon>
        <taxon>Loliodinae</taxon>
        <taxon>Loliinae</taxon>
        <taxon>Lolium</taxon>
    </lineage>
</organism>
<gene>
    <name evidence="2" type="ORF">QYE76_050868</name>
</gene>
<name>A0AAD8WHQ1_LOLMU</name>
<dbReference type="SUPFAM" id="SSF81383">
    <property type="entry name" value="F-box domain"/>
    <property type="match status" value="1"/>
</dbReference>
<accession>A0AAD8WHQ1</accession>
<comment type="caution">
    <text evidence="2">The sequence shown here is derived from an EMBL/GenBank/DDBJ whole genome shotgun (WGS) entry which is preliminary data.</text>
</comment>
<dbReference type="Proteomes" id="UP001231189">
    <property type="component" value="Unassembled WGS sequence"/>
</dbReference>
<reference evidence="2" key="1">
    <citation type="submission" date="2023-07" db="EMBL/GenBank/DDBJ databases">
        <title>A chromosome-level genome assembly of Lolium multiflorum.</title>
        <authorList>
            <person name="Chen Y."/>
            <person name="Copetti D."/>
            <person name="Kolliker R."/>
            <person name="Studer B."/>
        </authorList>
    </citation>
    <scope>NUCLEOTIDE SEQUENCE</scope>
    <source>
        <strain evidence="2">02402/16</strain>
        <tissue evidence="2">Leaf</tissue>
    </source>
</reference>